<keyword evidence="5" id="KW-0418">Kinase</keyword>
<keyword evidence="8" id="KW-1133">Transmembrane helix</keyword>
<dbReference type="Gene3D" id="3.40.50.2300">
    <property type="match status" value="1"/>
</dbReference>
<proteinExistence type="predicted"/>
<feature type="region of interest" description="Disordered" evidence="7">
    <location>
        <begin position="1"/>
        <end position="80"/>
    </location>
</feature>
<feature type="modified residue" description="4-aspartylphosphate" evidence="6">
    <location>
        <position position="1104"/>
    </location>
</feature>
<keyword evidence="12" id="KW-1185">Reference proteome</keyword>
<dbReference type="InterPro" id="IPR003594">
    <property type="entry name" value="HATPase_dom"/>
</dbReference>
<dbReference type="SMART" id="SM00388">
    <property type="entry name" value="HisKA"/>
    <property type="match status" value="1"/>
</dbReference>
<dbReference type="InterPro" id="IPR003661">
    <property type="entry name" value="HisK_dim/P_dom"/>
</dbReference>
<comment type="catalytic activity">
    <reaction evidence="1">
        <text>ATP + protein L-histidine = ADP + protein N-phospho-L-histidine.</text>
        <dbReference type="EC" id="2.7.13.3"/>
    </reaction>
</comment>
<feature type="transmembrane region" description="Helical" evidence="8">
    <location>
        <begin position="505"/>
        <end position="526"/>
    </location>
</feature>
<dbReference type="SUPFAM" id="SSF47384">
    <property type="entry name" value="Homodimeric domain of signal transducing histidine kinase"/>
    <property type="match status" value="1"/>
</dbReference>
<dbReference type="Proteomes" id="UP000751190">
    <property type="component" value="Unassembled WGS sequence"/>
</dbReference>
<feature type="compositionally biased region" description="Low complexity" evidence="7">
    <location>
        <begin position="39"/>
        <end position="53"/>
    </location>
</feature>
<evidence type="ECO:0000313" key="12">
    <source>
        <dbReference type="Proteomes" id="UP000751190"/>
    </source>
</evidence>
<evidence type="ECO:0000256" key="1">
    <source>
        <dbReference type="ARBA" id="ARBA00000085"/>
    </source>
</evidence>
<dbReference type="SMART" id="SM00387">
    <property type="entry name" value="HATPase_c"/>
    <property type="match status" value="1"/>
</dbReference>
<dbReference type="GO" id="GO:0000155">
    <property type="term" value="F:phosphorelay sensor kinase activity"/>
    <property type="evidence" value="ECO:0007669"/>
    <property type="project" value="InterPro"/>
</dbReference>
<dbReference type="Pfam" id="PF02518">
    <property type="entry name" value="HATPase_c"/>
    <property type="match status" value="1"/>
</dbReference>
<dbReference type="Pfam" id="PF00072">
    <property type="entry name" value="Response_reg"/>
    <property type="match status" value="1"/>
</dbReference>
<dbReference type="InterPro" id="IPR001789">
    <property type="entry name" value="Sig_transdc_resp-reg_receiver"/>
</dbReference>
<evidence type="ECO:0000313" key="11">
    <source>
        <dbReference type="EMBL" id="KAG8459974.1"/>
    </source>
</evidence>
<dbReference type="SUPFAM" id="SSF52172">
    <property type="entry name" value="CheY-like"/>
    <property type="match status" value="1"/>
</dbReference>
<dbReference type="PROSITE" id="PS50109">
    <property type="entry name" value="HIS_KIN"/>
    <property type="match status" value="1"/>
</dbReference>
<dbReference type="Gene3D" id="1.10.287.130">
    <property type="match status" value="1"/>
</dbReference>
<organism evidence="11 12">
    <name type="scientific">Diacronema lutheri</name>
    <name type="common">Unicellular marine alga</name>
    <name type="synonym">Monochrysis lutheri</name>
    <dbReference type="NCBI Taxonomy" id="2081491"/>
    <lineage>
        <taxon>Eukaryota</taxon>
        <taxon>Haptista</taxon>
        <taxon>Haptophyta</taxon>
        <taxon>Pavlovophyceae</taxon>
        <taxon>Pavlovales</taxon>
        <taxon>Pavlovaceae</taxon>
        <taxon>Diacronema</taxon>
    </lineage>
</organism>
<feature type="domain" description="Histidine kinase" evidence="9">
    <location>
        <begin position="671"/>
        <end position="982"/>
    </location>
</feature>
<keyword evidence="4" id="KW-0808">Transferase</keyword>
<dbReference type="SUPFAM" id="SSF55874">
    <property type="entry name" value="ATPase domain of HSP90 chaperone/DNA topoisomerase II/histidine kinase"/>
    <property type="match status" value="1"/>
</dbReference>
<accession>A0A8J5X9Q0</accession>
<feature type="region of interest" description="Disordered" evidence="7">
    <location>
        <begin position="352"/>
        <end position="371"/>
    </location>
</feature>
<evidence type="ECO:0000259" key="9">
    <source>
        <dbReference type="PROSITE" id="PS50109"/>
    </source>
</evidence>
<evidence type="ECO:0000256" key="5">
    <source>
        <dbReference type="ARBA" id="ARBA00022777"/>
    </source>
</evidence>
<feature type="region of interest" description="Disordered" evidence="7">
    <location>
        <begin position="1005"/>
        <end position="1041"/>
    </location>
</feature>
<evidence type="ECO:0000256" key="7">
    <source>
        <dbReference type="SAM" id="MobiDB-lite"/>
    </source>
</evidence>
<dbReference type="OrthoDB" id="60033at2759"/>
<protein>
    <recommendedName>
        <fullName evidence="2">histidine kinase</fullName>
        <ecNumber evidence="2">2.7.13.3</ecNumber>
    </recommendedName>
</protein>
<dbReference type="GO" id="GO:0009927">
    <property type="term" value="F:histidine phosphotransfer kinase activity"/>
    <property type="evidence" value="ECO:0007669"/>
    <property type="project" value="TreeGrafter"/>
</dbReference>
<name>A0A8J5X9Q0_DIALT</name>
<gene>
    <name evidence="11" type="ORF">KFE25_011023</name>
</gene>
<dbReference type="Pfam" id="PF00512">
    <property type="entry name" value="HisKA"/>
    <property type="match status" value="1"/>
</dbReference>
<evidence type="ECO:0000256" key="3">
    <source>
        <dbReference type="ARBA" id="ARBA00022553"/>
    </source>
</evidence>
<keyword evidence="3 6" id="KW-0597">Phosphoprotein</keyword>
<feature type="transmembrane region" description="Helical" evidence="8">
    <location>
        <begin position="475"/>
        <end position="498"/>
    </location>
</feature>
<dbReference type="PROSITE" id="PS50110">
    <property type="entry name" value="RESPONSE_REGULATORY"/>
    <property type="match status" value="1"/>
</dbReference>
<dbReference type="PANTHER" id="PTHR43047:SF69">
    <property type="entry name" value="HISTIDINE KINASE CONTAINING CHEY-HOMOLOGOUS RECEIVER DOMAIN-RELATED"/>
    <property type="match status" value="1"/>
</dbReference>
<dbReference type="EMBL" id="JAGTXO010000036">
    <property type="protein sequence ID" value="KAG8459974.1"/>
    <property type="molecule type" value="Genomic_DNA"/>
</dbReference>
<evidence type="ECO:0000256" key="4">
    <source>
        <dbReference type="ARBA" id="ARBA00022679"/>
    </source>
</evidence>
<comment type="caution">
    <text evidence="11">The sequence shown here is derived from an EMBL/GenBank/DDBJ whole genome shotgun (WGS) entry which is preliminary data.</text>
</comment>
<feature type="compositionally biased region" description="Polar residues" evidence="7">
    <location>
        <begin position="54"/>
        <end position="74"/>
    </location>
</feature>
<keyword evidence="8" id="KW-0472">Membrane</keyword>
<feature type="domain" description="Response regulatory" evidence="10">
    <location>
        <begin position="1051"/>
        <end position="1170"/>
    </location>
</feature>
<reference evidence="11" key="1">
    <citation type="submission" date="2021-05" db="EMBL/GenBank/DDBJ databases">
        <title>The genome of the haptophyte Pavlova lutheri (Diacronema luteri, Pavlovales) - a model for lipid biosynthesis in eukaryotic algae.</title>
        <authorList>
            <person name="Hulatt C.J."/>
            <person name="Posewitz M.C."/>
        </authorList>
    </citation>
    <scope>NUCLEOTIDE SEQUENCE</scope>
    <source>
        <strain evidence="11">NIVA-4/92</strain>
    </source>
</reference>
<dbReference type="PRINTS" id="PR00344">
    <property type="entry name" value="BCTRLSENSOR"/>
</dbReference>
<sequence length="1200" mass="128267">MAEPHWAEYAATGQARGLTAVLPHRPRGSPQPSFPRVLGSPSSAGPGSAQQPQHANVTPSGSWAQTSSRPSTSGGLRYSHSLHDGRARRTVACSSCGGPAAPARSPSTRELVGAAVLNEFVRSPAAQAGLMRDQVASWMRGWDDEVGSYASVSVFAQLKLNELQTMTRALPRPHPVHTAAVCHVFERCAGLFGRYESLIRPLWREVLGCVYADAHTLELDGRPLGACDRHLALEPWFARYERAAQRCALLEEQLERGARDVAHAHESALARDAQLASAIGGWQRELVRVKALSERDGGEAARVALPVLEAQVGELAQLLAFTQRELRSREDELRVALRANAELRAPRARAARPAAAELERRGGGSDGGVGEPRELVEQIRARFRALPALAQGMLAHELLLAAPEMSLALAALLVRPPRFGWWAEFADAEHEVAYREAEVHHTLCARTLIVCAADTLLFGGSFVARIAETGGSLDGFGLVALAMFGLYALVSGVTYAALRRRARLVVAELAFGAVLVATPTASTFFTHDPAREQAAVHLDAPLWFPSSHAAVHMILLSRFMFVGVFTPTRPRLFAAVLALNWLAFLCGDVLVSDLRLQEVLMLLLAVLVMSTLLVAVNLQLALIHRGRYWFIRESALALVERERLIRDETRTALRLAAVAEERRARSKLIRMVMHDLRSPLLSISNIAAVLARMDTSTPLSEPIVAKCCTSLGTCAALTQSIISDMLDFERIDSGRLVLLPAPFRVRDLLAASQATFEGVAKTRGISLVFEELPTALSERLFVGDVRRLQQCLNNGVSNALKFSDAGGTVHVRAELPAAPPAQSEAATRPSSRAIAEPVGAAQALGGRLSHHARRLMPALSDAARTASVSDAGTDGALIASPAWGALEPAKVAPAPAEEGRRTPLRVSVRDWGVGLSREDLEQLREGAAFSQVGRGKEQGSSGTGLGLTIARQILAMHGSTLGIESGGHGKGTRYTMELLLPEPPAGDGASHAHDARHDARDCLSVNDSAGARGEGGVPALTPRSARHDSAPTLGLSSPVLAQSGRGAQPLRVLYADDDEFLQLTVPLRVFAPLGVPYDTAENGALAVELVTRAGAMHYDLVVMDNQMPGMSGSDATRALRSRGYRGTIVGMTGDLVGSDERNNFEAAGLDACVGKDTDGIETLIAMVAARMATTIHGLGAHDDVVIEVEDSQRGCQRSPS</sequence>
<evidence type="ECO:0000256" key="6">
    <source>
        <dbReference type="PROSITE-ProRule" id="PRU00169"/>
    </source>
</evidence>
<dbReference type="CDD" id="cd17546">
    <property type="entry name" value="REC_hyHK_CKI1_RcsC-like"/>
    <property type="match status" value="1"/>
</dbReference>
<evidence type="ECO:0000256" key="2">
    <source>
        <dbReference type="ARBA" id="ARBA00012438"/>
    </source>
</evidence>
<keyword evidence="8" id="KW-0812">Transmembrane</keyword>
<dbReference type="Gene3D" id="3.30.565.10">
    <property type="entry name" value="Histidine kinase-like ATPase, C-terminal domain"/>
    <property type="match status" value="1"/>
</dbReference>
<feature type="transmembrane region" description="Helical" evidence="8">
    <location>
        <begin position="572"/>
        <end position="590"/>
    </location>
</feature>
<dbReference type="InterPro" id="IPR011006">
    <property type="entry name" value="CheY-like_superfamily"/>
</dbReference>
<evidence type="ECO:0000256" key="8">
    <source>
        <dbReference type="SAM" id="Phobius"/>
    </source>
</evidence>
<feature type="transmembrane region" description="Helical" evidence="8">
    <location>
        <begin position="602"/>
        <end position="623"/>
    </location>
</feature>
<dbReference type="InterPro" id="IPR036890">
    <property type="entry name" value="HATPase_C_sf"/>
</dbReference>
<evidence type="ECO:0000259" key="10">
    <source>
        <dbReference type="PROSITE" id="PS50110"/>
    </source>
</evidence>
<dbReference type="SMART" id="SM00448">
    <property type="entry name" value="REC"/>
    <property type="match status" value="1"/>
</dbReference>
<dbReference type="CDD" id="cd00082">
    <property type="entry name" value="HisKA"/>
    <property type="match status" value="1"/>
</dbReference>
<dbReference type="InterPro" id="IPR036097">
    <property type="entry name" value="HisK_dim/P_sf"/>
</dbReference>
<dbReference type="InterPro" id="IPR004358">
    <property type="entry name" value="Sig_transdc_His_kin-like_C"/>
</dbReference>
<dbReference type="GO" id="GO:0005886">
    <property type="term" value="C:plasma membrane"/>
    <property type="evidence" value="ECO:0007669"/>
    <property type="project" value="TreeGrafter"/>
</dbReference>
<dbReference type="PANTHER" id="PTHR43047">
    <property type="entry name" value="TWO-COMPONENT HISTIDINE PROTEIN KINASE"/>
    <property type="match status" value="1"/>
</dbReference>
<dbReference type="EC" id="2.7.13.3" evidence="2"/>
<dbReference type="InterPro" id="IPR005467">
    <property type="entry name" value="His_kinase_dom"/>
</dbReference>
<dbReference type="AlphaFoldDB" id="A0A8J5X9Q0"/>